<dbReference type="EMBL" id="CP136893">
    <property type="protein sequence ID" value="WOL03162.1"/>
    <property type="molecule type" value="Genomic_DNA"/>
</dbReference>
<dbReference type="AlphaFoldDB" id="A0AAQ3K724"/>
<name>A0AAQ3K724_9LILI</name>
<dbReference type="InterPro" id="IPR033556">
    <property type="entry name" value="PLA"/>
</dbReference>
<protein>
    <recommendedName>
        <fullName evidence="2">Phospholipase A1</fullName>
        <ecNumber evidence="2">3.1.1.-</ecNumber>
    </recommendedName>
</protein>
<keyword evidence="1 2" id="KW-0378">Hydrolase</keyword>
<evidence type="ECO:0000313" key="4">
    <source>
        <dbReference type="Proteomes" id="UP001327560"/>
    </source>
</evidence>
<keyword evidence="2" id="KW-0442">Lipid degradation</keyword>
<comment type="function">
    <text evidence="2">Acylhydrolase that catalyzes the hydrolysis of phospholipids at the sn-1 position.</text>
</comment>
<dbReference type="Gene3D" id="3.40.50.1820">
    <property type="entry name" value="alpha/beta hydrolase"/>
    <property type="match status" value="1"/>
</dbReference>
<dbReference type="EC" id="3.1.1.-" evidence="2"/>
<dbReference type="Proteomes" id="UP001327560">
    <property type="component" value="Chromosome 4"/>
</dbReference>
<dbReference type="GO" id="GO:0008970">
    <property type="term" value="F:phospholipase A1 activity"/>
    <property type="evidence" value="ECO:0007669"/>
    <property type="project" value="UniProtKB-UniRule"/>
</dbReference>
<sequence length="146" mass="16432">MINGVDNFVGDFQFQRLFSRLAPDLRCLRVSNVTDIVPKYPIVPYVNVGVELVIDNRNSPFLKTAADVHLWHNLECYLHGIAGTQGTQGGFELVIDRDIALANKDIGALKVEYLVPDLWFVVEHNSMVKGADGKWHLDDHEEDDNA</sequence>
<proteinExistence type="inferred from homology"/>
<evidence type="ECO:0000313" key="3">
    <source>
        <dbReference type="EMBL" id="WOL03162.1"/>
    </source>
</evidence>
<gene>
    <name evidence="3" type="ORF">Cni_G11882</name>
</gene>
<dbReference type="GO" id="GO:0016042">
    <property type="term" value="P:lipid catabolic process"/>
    <property type="evidence" value="ECO:0007669"/>
    <property type="project" value="UniProtKB-UniRule"/>
</dbReference>
<dbReference type="PANTHER" id="PTHR31828:SF1">
    <property type="entry name" value="PHOSPHOLIPASE A1-IIGAMMA"/>
    <property type="match status" value="1"/>
</dbReference>
<evidence type="ECO:0000256" key="1">
    <source>
        <dbReference type="ARBA" id="ARBA00022801"/>
    </source>
</evidence>
<keyword evidence="2" id="KW-0443">Lipid metabolism</keyword>
<accession>A0AAQ3K724</accession>
<dbReference type="PANTHER" id="PTHR31828">
    <property type="entry name" value="PHOSPHOLIPASE A1-IIGAMMA"/>
    <property type="match status" value="1"/>
</dbReference>
<reference evidence="3 4" key="1">
    <citation type="submission" date="2023-10" db="EMBL/GenBank/DDBJ databases">
        <title>Chromosome-scale genome assembly provides insights into flower coloration mechanisms of Canna indica.</title>
        <authorList>
            <person name="Li C."/>
        </authorList>
    </citation>
    <scope>NUCLEOTIDE SEQUENCE [LARGE SCALE GENOMIC DNA]</scope>
    <source>
        <tissue evidence="3">Flower</tissue>
    </source>
</reference>
<evidence type="ECO:0000256" key="2">
    <source>
        <dbReference type="RuleBase" id="RU367093"/>
    </source>
</evidence>
<dbReference type="InterPro" id="IPR029058">
    <property type="entry name" value="AB_hydrolase_fold"/>
</dbReference>
<comment type="similarity">
    <text evidence="2">Belongs to the AB hydrolase superfamily. Lipase family.</text>
</comment>
<organism evidence="3 4">
    <name type="scientific">Canna indica</name>
    <name type="common">Indian-shot</name>
    <dbReference type="NCBI Taxonomy" id="4628"/>
    <lineage>
        <taxon>Eukaryota</taxon>
        <taxon>Viridiplantae</taxon>
        <taxon>Streptophyta</taxon>
        <taxon>Embryophyta</taxon>
        <taxon>Tracheophyta</taxon>
        <taxon>Spermatophyta</taxon>
        <taxon>Magnoliopsida</taxon>
        <taxon>Liliopsida</taxon>
        <taxon>Zingiberales</taxon>
        <taxon>Cannaceae</taxon>
        <taxon>Canna</taxon>
    </lineage>
</organism>
<keyword evidence="4" id="KW-1185">Reference proteome</keyword>